<proteinExistence type="inferred from homology"/>
<accession>A0A9D4UBF3</accession>
<dbReference type="InterPro" id="IPR013189">
    <property type="entry name" value="Glyco_hydro_32_C"/>
</dbReference>
<dbReference type="InterPro" id="IPR023296">
    <property type="entry name" value="Glyco_hydro_beta-prop_sf"/>
</dbReference>
<dbReference type="OrthoDB" id="202537at2759"/>
<evidence type="ECO:0000256" key="5">
    <source>
        <dbReference type="SAM" id="Phobius"/>
    </source>
</evidence>
<dbReference type="InterPro" id="IPR013148">
    <property type="entry name" value="Glyco_hydro_32_N"/>
</dbReference>
<evidence type="ECO:0000259" key="7">
    <source>
        <dbReference type="Pfam" id="PF08244"/>
    </source>
</evidence>
<dbReference type="Pfam" id="PF00251">
    <property type="entry name" value="Glyco_hydro_32N"/>
    <property type="match status" value="1"/>
</dbReference>
<reference evidence="8" key="1">
    <citation type="submission" date="2021-01" db="EMBL/GenBank/DDBJ databases">
        <title>Adiantum capillus-veneris genome.</title>
        <authorList>
            <person name="Fang Y."/>
            <person name="Liao Q."/>
        </authorList>
    </citation>
    <scope>NUCLEOTIDE SEQUENCE</scope>
    <source>
        <strain evidence="8">H3</strain>
        <tissue evidence="8">Leaf</tissue>
    </source>
</reference>
<keyword evidence="5" id="KW-1133">Transmembrane helix</keyword>
<dbReference type="InterPro" id="IPR050551">
    <property type="entry name" value="Fructan_Metab_Enzymes"/>
</dbReference>
<keyword evidence="5" id="KW-0812">Transmembrane</keyword>
<dbReference type="GO" id="GO:0004553">
    <property type="term" value="F:hydrolase activity, hydrolyzing O-glycosyl compounds"/>
    <property type="evidence" value="ECO:0007669"/>
    <property type="project" value="InterPro"/>
</dbReference>
<dbReference type="SMART" id="SM00640">
    <property type="entry name" value="Glyco_32"/>
    <property type="match status" value="1"/>
</dbReference>
<protein>
    <recommendedName>
        <fullName evidence="10">Beta-fructofuranosidase</fullName>
    </recommendedName>
</protein>
<evidence type="ECO:0000259" key="6">
    <source>
        <dbReference type="Pfam" id="PF00251"/>
    </source>
</evidence>
<evidence type="ECO:0000256" key="2">
    <source>
        <dbReference type="ARBA" id="ARBA00022801"/>
    </source>
</evidence>
<dbReference type="InterPro" id="IPR013320">
    <property type="entry name" value="ConA-like_dom_sf"/>
</dbReference>
<keyword evidence="2 4" id="KW-0378">Hydrolase</keyword>
<evidence type="ECO:0000313" key="9">
    <source>
        <dbReference type="Proteomes" id="UP000886520"/>
    </source>
</evidence>
<dbReference type="SUPFAM" id="SSF75005">
    <property type="entry name" value="Arabinanase/levansucrase/invertase"/>
    <property type="match status" value="1"/>
</dbReference>
<comment type="caution">
    <text evidence="8">The sequence shown here is derived from an EMBL/GenBank/DDBJ whole genome shotgun (WGS) entry which is preliminary data.</text>
</comment>
<sequence length="655" mass="74420">MAGQGAGHALKQSFQQPLIGFPQIREDDKHGLQASGLHGCRVLVHHVLLAPMLLALLCSAAILMATVLNQGLWHSPFVVKSYEQGSLQSSYTPKSKEASEAELWPREDSPWNASAFASLRTNFHFQPPNNWMNDPDAPLYYNGWYHLFYQYNPSEAYWGLISWGHAVSKDLIHWLYVQPLAMVPDHWYDENGVWTGSATMLPRENNSVIPAIMYTGSTNESVQVQNVVFPKNSSDDLLVEWTKIAENPVVTPPTFVNVTDFRDPTTAWRGKNGLWTIAIGSHFRPTHTGMALLYQSMDFVSWELLPDKFLHSVDGSGMWECVDFYPIVASGEWTGLDTSSVMSKEGGEVKHVLKASMDDSKLDFYSIGKYDAESFTFTPDDTDLDLTRGYRYDYGRFYASKTFYDPLLQRRILFGWINESDTRQDDVNKGWSGVQSMPRQVWFDNITKDSLIQWPIEEIRSLYKRNISFTDVTLESGTRIKIEGAKGAQWDIVLSFAKPSVECILQENYTFGPFGVYVLSSEDLQEYTGVYFYLIMESIYNKSTSYLSQKTFIINDLTRSSLASHVDNGTHGALVTIKEEEDELTLRIIVDHSIIETFAQGGRTVITSRVYPTIALDASANLYLFNDAHQEVIVRQFEAYEISNTNMHYINPLTR</sequence>
<dbReference type="AlphaFoldDB" id="A0A9D4UBF3"/>
<gene>
    <name evidence="8" type="ORF">GOP47_0019407</name>
</gene>
<evidence type="ECO:0008006" key="10">
    <source>
        <dbReference type="Google" id="ProtNLM"/>
    </source>
</evidence>
<dbReference type="SUPFAM" id="SSF49899">
    <property type="entry name" value="Concanavalin A-like lectins/glucanases"/>
    <property type="match status" value="1"/>
</dbReference>
<evidence type="ECO:0000256" key="4">
    <source>
        <dbReference type="RuleBase" id="RU362110"/>
    </source>
</evidence>
<dbReference type="Gene3D" id="2.60.120.560">
    <property type="entry name" value="Exo-inulinase, domain 1"/>
    <property type="match status" value="1"/>
</dbReference>
<organism evidence="8 9">
    <name type="scientific">Adiantum capillus-veneris</name>
    <name type="common">Maidenhair fern</name>
    <dbReference type="NCBI Taxonomy" id="13818"/>
    <lineage>
        <taxon>Eukaryota</taxon>
        <taxon>Viridiplantae</taxon>
        <taxon>Streptophyta</taxon>
        <taxon>Embryophyta</taxon>
        <taxon>Tracheophyta</taxon>
        <taxon>Polypodiopsida</taxon>
        <taxon>Polypodiidae</taxon>
        <taxon>Polypodiales</taxon>
        <taxon>Pteridineae</taxon>
        <taxon>Pteridaceae</taxon>
        <taxon>Vittarioideae</taxon>
        <taxon>Adiantum</taxon>
    </lineage>
</organism>
<comment type="similarity">
    <text evidence="1 4">Belongs to the glycosyl hydrolase 32 family.</text>
</comment>
<dbReference type="InterPro" id="IPR001362">
    <property type="entry name" value="Glyco_hydro_32"/>
</dbReference>
<feature type="domain" description="Glycosyl hydrolase family 32 N-terminal" evidence="6">
    <location>
        <begin position="124"/>
        <end position="455"/>
    </location>
</feature>
<evidence type="ECO:0000256" key="1">
    <source>
        <dbReference type="ARBA" id="ARBA00009902"/>
    </source>
</evidence>
<dbReference type="CDD" id="cd18624">
    <property type="entry name" value="GH32_Fruct1-like"/>
    <property type="match status" value="1"/>
</dbReference>
<dbReference type="PANTHER" id="PTHR31953">
    <property type="entry name" value="BETA-FRUCTOFURANOSIDASE, INSOLUBLE ISOENZYME CWINV1-RELATED"/>
    <property type="match status" value="1"/>
</dbReference>
<feature type="transmembrane region" description="Helical" evidence="5">
    <location>
        <begin position="47"/>
        <end position="68"/>
    </location>
</feature>
<keyword evidence="3 4" id="KW-0326">Glycosidase</keyword>
<dbReference type="Pfam" id="PF08244">
    <property type="entry name" value="Glyco_hydro_32C"/>
    <property type="match status" value="1"/>
</dbReference>
<keyword evidence="5" id="KW-0472">Membrane</keyword>
<dbReference type="Gene3D" id="2.115.10.20">
    <property type="entry name" value="Glycosyl hydrolase domain, family 43"/>
    <property type="match status" value="1"/>
</dbReference>
<keyword evidence="9" id="KW-1185">Reference proteome</keyword>
<feature type="domain" description="Glycosyl hydrolase family 32 C-terminal" evidence="7">
    <location>
        <begin position="459"/>
        <end position="640"/>
    </location>
</feature>
<dbReference type="GO" id="GO:0005975">
    <property type="term" value="P:carbohydrate metabolic process"/>
    <property type="evidence" value="ECO:0007669"/>
    <property type="project" value="InterPro"/>
</dbReference>
<dbReference type="EMBL" id="JABFUD020000019">
    <property type="protein sequence ID" value="KAI5064712.1"/>
    <property type="molecule type" value="Genomic_DNA"/>
</dbReference>
<dbReference type="Proteomes" id="UP000886520">
    <property type="component" value="Chromosome 19"/>
</dbReference>
<evidence type="ECO:0000313" key="8">
    <source>
        <dbReference type="EMBL" id="KAI5064712.1"/>
    </source>
</evidence>
<evidence type="ECO:0000256" key="3">
    <source>
        <dbReference type="ARBA" id="ARBA00023295"/>
    </source>
</evidence>
<name>A0A9D4UBF3_ADICA</name>